<evidence type="ECO:0000256" key="9">
    <source>
        <dbReference type="ARBA" id="ARBA00023002"/>
    </source>
</evidence>
<evidence type="ECO:0000259" key="15">
    <source>
        <dbReference type="PROSITE" id="PS51918"/>
    </source>
</evidence>
<dbReference type="Pfam" id="PF04055">
    <property type="entry name" value="Radical_SAM"/>
    <property type="match status" value="1"/>
</dbReference>
<feature type="domain" description="Radical SAM core" evidence="15">
    <location>
        <begin position="45"/>
        <end position="285"/>
    </location>
</feature>
<dbReference type="Gene3D" id="1.10.10.920">
    <property type="match status" value="1"/>
</dbReference>
<dbReference type="SFLD" id="SFLDG01082">
    <property type="entry name" value="B12-binding_domain_containing"/>
    <property type="match status" value="1"/>
</dbReference>
<comment type="cofactor">
    <cofactor evidence="14">
        <name>[4Fe-4S] cluster</name>
        <dbReference type="ChEBI" id="CHEBI:49883"/>
    </cofactor>
    <text evidence="14">Binds 1 [4Fe-4S] cluster. The cluster is coordinated with 3 cysteines and an exchangeable S-adenosyl-L-methionine.</text>
</comment>
<dbReference type="Gene3D" id="3.20.20.70">
    <property type="entry name" value="Aldolase class I"/>
    <property type="match status" value="1"/>
</dbReference>
<keyword evidence="12 14" id="KW-0627">Porphyrin biosynthesis</keyword>
<reference evidence="16 17" key="1">
    <citation type="submission" date="2023-11" db="EMBL/GenBank/DDBJ databases">
        <title>MicrobeMod: A computational toolkit for identifying prokaryotic methylation and restriction-modification with nanopore sequencing.</title>
        <authorList>
            <person name="Crits-Christoph A."/>
            <person name="Kang S.C."/>
            <person name="Lee H."/>
            <person name="Ostrov N."/>
        </authorList>
    </citation>
    <scope>NUCLEOTIDE SEQUENCE [LARGE SCALE GENOMIC DNA]</scope>
    <source>
        <strain evidence="16 17">ATCC 14820</strain>
    </source>
</reference>
<keyword evidence="17" id="KW-1185">Reference proteome</keyword>
<evidence type="ECO:0000256" key="10">
    <source>
        <dbReference type="ARBA" id="ARBA00023004"/>
    </source>
</evidence>
<accession>A0ABU4PIE2</accession>
<evidence type="ECO:0000256" key="12">
    <source>
        <dbReference type="ARBA" id="ARBA00023244"/>
    </source>
</evidence>
<keyword evidence="5 14" id="KW-0004">4Fe-4S</keyword>
<dbReference type="PANTHER" id="PTHR13932:SF6">
    <property type="entry name" value="OXYGEN-INDEPENDENT COPROPORPHYRINOGEN III OXIDASE"/>
    <property type="match status" value="1"/>
</dbReference>
<evidence type="ECO:0000256" key="13">
    <source>
        <dbReference type="ARBA" id="ARBA00048321"/>
    </source>
</evidence>
<comment type="subunit">
    <text evidence="4">Monomer.</text>
</comment>
<dbReference type="InterPro" id="IPR013785">
    <property type="entry name" value="Aldolase_TIM"/>
</dbReference>
<keyword evidence="9 14" id="KW-0560">Oxidoreductase</keyword>
<keyword evidence="7 14" id="KW-0949">S-adenosyl-L-methionine</keyword>
<evidence type="ECO:0000256" key="7">
    <source>
        <dbReference type="ARBA" id="ARBA00022691"/>
    </source>
</evidence>
<dbReference type="CDD" id="cd01335">
    <property type="entry name" value="Radical_SAM"/>
    <property type="match status" value="1"/>
</dbReference>
<dbReference type="NCBIfam" id="TIGR00538">
    <property type="entry name" value="hemN"/>
    <property type="match status" value="1"/>
</dbReference>
<dbReference type="SFLD" id="SFLDG01065">
    <property type="entry name" value="anaerobic_coproporphyrinogen-I"/>
    <property type="match status" value="1"/>
</dbReference>
<comment type="catalytic activity">
    <reaction evidence="13 14">
        <text>coproporphyrinogen III + 2 S-adenosyl-L-methionine = protoporphyrinogen IX + 2 5'-deoxyadenosine + 2 L-methionine + 2 CO2</text>
        <dbReference type="Rhea" id="RHEA:15425"/>
        <dbReference type="ChEBI" id="CHEBI:16526"/>
        <dbReference type="ChEBI" id="CHEBI:17319"/>
        <dbReference type="ChEBI" id="CHEBI:57307"/>
        <dbReference type="ChEBI" id="CHEBI:57309"/>
        <dbReference type="ChEBI" id="CHEBI:57844"/>
        <dbReference type="ChEBI" id="CHEBI:59789"/>
        <dbReference type="EC" id="1.3.98.3"/>
    </reaction>
</comment>
<dbReference type="PIRSF" id="PIRSF000167">
    <property type="entry name" value="HemN"/>
    <property type="match status" value="1"/>
</dbReference>
<dbReference type="InterPro" id="IPR034505">
    <property type="entry name" value="Coproporphyrinogen-III_oxidase"/>
</dbReference>
<keyword evidence="6 14" id="KW-0963">Cytoplasm</keyword>
<proteinExistence type="inferred from homology"/>
<comment type="similarity">
    <text evidence="3 14">Belongs to the anaerobic coproporphyrinogen-III oxidase family.</text>
</comment>
<dbReference type="SFLD" id="SFLDS00029">
    <property type="entry name" value="Radical_SAM"/>
    <property type="match status" value="1"/>
</dbReference>
<evidence type="ECO:0000256" key="2">
    <source>
        <dbReference type="ARBA" id="ARBA00004785"/>
    </source>
</evidence>
<evidence type="ECO:0000313" key="16">
    <source>
        <dbReference type="EMBL" id="MDX5982857.1"/>
    </source>
</evidence>
<sequence>MHAAATMHRYFPDLAARTVPRYTSYPTAAAFAPLPDVHGAALASVAVETPVSLYLHIPYCHEICWYCGCNTGALGRPERMDSYLAALEQEIARVGRTLRAPVGSLHFGGGSPNAMAPSAFLALSATLRRHFAIADDAEWAVEIDPRHFSEETAQSYAAAGVSRLSIGAQTFSPHVQAKIGRLQPWRQIAQAMADARRAGITRFNLDLMYGLPDQTLDDIAATIAAALLLAPDRVAMFGYAHMPQLLPRQRRIDDSLLPDAEARFWQSALAHDLLVEAGFESIGFDHFARPEDTLARAAHEGTLRRNFQGFTDDRATTLIGLGASAISQFDGFFLQNEKHVGSYRVGATNGLLMGTRGLLRTPEDRMRGALIERLLCTGRVDVAEVATEHRQSSHAVIGDIDRLLAFADLGLVERRGTAVTINPVGRPYARLIASVFDTALQAREGRFSKAV</sequence>
<gene>
    <name evidence="16" type="primary">hemN</name>
    <name evidence="16" type="ORF">SIL82_01175</name>
</gene>
<keyword evidence="10 14" id="KW-0408">Iron</keyword>
<dbReference type="PANTHER" id="PTHR13932">
    <property type="entry name" value="COPROPORPHYRINIGEN III OXIDASE"/>
    <property type="match status" value="1"/>
</dbReference>
<evidence type="ECO:0000256" key="8">
    <source>
        <dbReference type="ARBA" id="ARBA00022723"/>
    </source>
</evidence>
<evidence type="ECO:0000256" key="1">
    <source>
        <dbReference type="ARBA" id="ARBA00004496"/>
    </source>
</evidence>
<keyword evidence="11 14" id="KW-0411">Iron-sulfur</keyword>
<evidence type="ECO:0000256" key="4">
    <source>
        <dbReference type="ARBA" id="ARBA00011245"/>
    </source>
</evidence>
<comment type="caution">
    <text evidence="16">The sequence shown here is derived from an EMBL/GenBank/DDBJ whole genome shotgun (WGS) entry which is preliminary data.</text>
</comment>
<dbReference type="InterPro" id="IPR006638">
    <property type="entry name" value="Elp3/MiaA/NifB-like_rSAM"/>
</dbReference>
<comment type="pathway">
    <text evidence="2 14">Porphyrin-containing compound metabolism; protoporphyrin-IX biosynthesis; protoporphyrinogen-IX from coproporphyrinogen-III (AdoMet route): step 1/1.</text>
</comment>
<dbReference type="PROSITE" id="PS51918">
    <property type="entry name" value="RADICAL_SAM"/>
    <property type="match status" value="1"/>
</dbReference>
<dbReference type="InterPro" id="IPR058240">
    <property type="entry name" value="rSAM_sf"/>
</dbReference>
<evidence type="ECO:0000256" key="11">
    <source>
        <dbReference type="ARBA" id="ARBA00023014"/>
    </source>
</evidence>
<evidence type="ECO:0000256" key="6">
    <source>
        <dbReference type="ARBA" id="ARBA00022490"/>
    </source>
</evidence>
<evidence type="ECO:0000256" key="14">
    <source>
        <dbReference type="PIRNR" id="PIRNR000167"/>
    </source>
</evidence>
<evidence type="ECO:0000256" key="5">
    <source>
        <dbReference type="ARBA" id="ARBA00022485"/>
    </source>
</evidence>
<dbReference type="InterPro" id="IPR004558">
    <property type="entry name" value="Coprogen_oxidase_HemN"/>
</dbReference>
<comment type="subcellular location">
    <subcellularLocation>
        <location evidence="1 14">Cytoplasm</location>
    </subcellularLocation>
</comment>
<dbReference type="SUPFAM" id="SSF102114">
    <property type="entry name" value="Radical SAM enzymes"/>
    <property type="match status" value="1"/>
</dbReference>
<dbReference type="InterPro" id="IPR007197">
    <property type="entry name" value="rSAM"/>
</dbReference>
<evidence type="ECO:0000256" key="3">
    <source>
        <dbReference type="ARBA" id="ARBA00005493"/>
    </source>
</evidence>
<keyword evidence="8 14" id="KW-0479">Metal-binding</keyword>
<name>A0ABU4PIE2_9SPHN</name>
<evidence type="ECO:0000313" key="17">
    <source>
        <dbReference type="Proteomes" id="UP001279660"/>
    </source>
</evidence>
<dbReference type="GO" id="GO:0051989">
    <property type="term" value="F:coproporphyrinogen dehydrogenase activity"/>
    <property type="evidence" value="ECO:0007669"/>
    <property type="project" value="UniProtKB-EC"/>
</dbReference>
<protein>
    <recommendedName>
        <fullName evidence="14">Coproporphyrinogen-III oxidase</fullName>
        <ecNumber evidence="14">1.3.98.3</ecNumber>
    </recommendedName>
</protein>
<dbReference type="Proteomes" id="UP001279660">
    <property type="component" value="Unassembled WGS sequence"/>
</dbReference>
<dbReference type="SMART" id="SM00729">
    <property type="entry name" value="Elp3"/>
    <property type="match status" value="1"/>
</dbReference>
<dbReference type="EC" id="1.3.98.3" evidence="14"/>
<organism evidence="16 17">
    <name type="scientific">Sphingomonas echinoides</name>
    <dbReference type="NCBI Taxonomy" id="59803"/>
    <lineage>
        <taxon>Bacteria</taxon>
        <taxon>Pseudomonadati</taxon>
        <taxon>Pseudomonadota</taxon>
        <taxon>Alphaproteobacteria</taxon>
        <taxon>Sphingomonadales</taxon>
        <taxon>Sphingomonadaceae</taxon>
        <taxon>Sphingomonas</taxon>
    </lineage>
</organism>
<dbReference type="EMBL" id="JAWXXV010000001">
    <property type="protein sequence ID" value="MDX5982857.1"/>
    <property type="molecule type" value="Genomic_DNA"/>
</dbReference>